<feature type="transmembrane region" description="Helical" evidence="4">
    <location>
        <begin position="780"/>
        <end position="803"/>
    </location>
</feature>
<feature type="transmembrane region" description="Helical" evidence="4">
    <location>
        <begin position="1197"/>
        <end position="1217"/>
    </location>
</feature>
<dbReference type="InterPro" id="IPR011004">
    <property type="entry name" value="Trimer_LpxA-like_sf"/>
</dbReference>
<dbReference type="Gene3D" id="2.160.10.10">
    <property type="entry name" value="Hexapeptide repeat proteins"/>
    <property type="match status" value="2"/>
</dbReference>
<dbReference type="SUPFAM" id="SSF47336">
    <property type="entry name" value="ACP-like"/>
    <property type="match status" value="2"/>
</dbReference>
<dbReference type="InterPro" id="IPR036736">
    <property type="entry name" value="ACP-like_sf"/>
</dbReference>
<feature type="compositionally biased region" description="Polar residues" evidence="3">
    <location>
        <begin position="1"/>
        <end position="13"/>
    </location>
</feature>
<reference evidence="7" key="1">
    <citation type="journal article" date="2019" name="Int. J. Syst. Evol. Microbiol.">
        <title>The Global Catalogue of Microorganisms (GCM) 10K type strain sequencing project: providing services to taxonomists for standard genome sequencing and annotation.</title>
        <authorList>
            <consortium name="The Broad Institute Genomics Platform"/>
            <consortium name="The Broad Institute Genome Sequencing Center for Infectious Disease"/>
            <person name="Wu L."/>
            <person name="Ma J."/>
        </authorList>
    </citation>
    <scope>NUCLEOTIDE SEQUENCE [LARGE SCALE GENOMIC DNA]</scope>
    <source>
        <strain evidence="7">CCM 7043</strain>
    </source>
</reference>
<keyword evidence="1" id="KW-0596">Phosphopantetheine</keyword>
<dbReference type="PANTHER" id="PTHR45527:SF1">
    <property type="entry name" value="FATTY ACID SYNTHASE"/>
    <property type="match status" value="1"/>
</dbReference>
<feature type="domain" description="Carrier" evidence="5">
    <location>
        <begin position="506"/>
        <end position="583"/>
    </location>
</feature>
<dbReference type="Pfam" id="PF14602">
    <property type="entry name" value="Hexapep_2"/>
    <property type="match status" value="2"/>
</dbReference>
<organism evidence="6 7">
    <name type="scientific">Pseudonocardia yunnanensis</name>
    <dbReference type="NCBI Taxonomy" id="58107"/>
    <lineage>
        <taxon>Bacteria</taxon>
        <taxon>Bacillati</taxon>
        <taxon>Actinomycetota</taxon>
        <taxon>Actinomycetes</taxon>
        <taxon>Pseudonocardiales</taxon>
        <taxon>Pseudonocardiaceae</taxon>
        <taxon>Pseudonocardia</taxon>
    </lineage>
</organism>
<proteinExistence type="predicted"/>
<keyword evidence="2" id="KW-0597">Phosphoprotein</keyword>
<feature type="transmembrane region" description="Helical" evidence="4">
    <location>
        <begin position="935"/>
        <end position="960"/>
    </location>
</feature>
<feature type="region of interest" description="Disordered" evidence="3">
    <location>
        <begin position="1"/>
        <end position="20"/>
    </location>
</feature>
<feature type="transmembrane region" description="Helical" evidence="4">
    <location>
        <begin position="1223"/>
        <end position="1246"/>
    </location>
</feature>
<feature type="transmembrane region" description="Helical" evidence="4">
    <location>
        <begin position="980"/>
        <end position="1002"/>
    </location>
</feature>
<feature type="domain" description="Carrier" evidence="5">
    <location>
        <begin position="586"/>
        <end position="663"/>
    </location>
</feature>
<dbReference type="Pfam" id="PF00501">
    <property type="entry name" value="AMP-binding"/>
    <property type="match status" value="1"/>
</dbReference>
<dbReference type="EMBL" id="JBHUCO010000062">
    <property type="protein sequence ID" value="MFD1523357.1"/>
    <property type="molecule type" value="Genomic_DNA"/>
</dbReference>
<dbReference type="Gene3D" id="1.10.1200.10">
    <property type="entry name" value="ACP-like"/>
    <property type="match status" value="2"/>
</dbReference>
<accession>A0ABW4F7F7</accession>
<evidence type="ECO:0000256" key="3">
    <source>
        <dbReference type="SAM" id="MobiDB-lite"/>
    </source>
</evidence>
<keyword evidence="4" id="KW-0472">Membrane</keyword>
<dbReference type="Proteomes" id="UP001597114">
    <property type="component" value="Unassembled WGS sequence"/>
</dbReference>
<dbReference type="SMART" id="SM00823">
    <property type="entry name" value="PKS_PP"/>
    <property type="match status" value="2"/>
</dbReference>
<dbReference type="InterPro" id="IPR010071">
    <property type="entry name" value="AA_adenyl_dom"/>
</dbReference>
<feature type="transmembrane region" description="Helical" evidence="4">
    <location>
        <begin position="739"/>
        <end position="760"/>
    </location>
</feature>
<dbReference type="NCBIfam" id="TIGR02353">
    <property type="entry name" value="NRPS_term_dom"/>
    <property type="match status" value="1"/>
</dbReference>
<protein>
    <submittedName>
        <fullName evidence="6">Pls/PosA family non-ribosomal peptide synthetase</fullName>
    </submittedName>
</protein>
<dbReference type="PROSITE" id="PS50075">
    <property type="entry name" value="CARRIER"/>
    <property type="match status" value="2"/>
</dbReference>
<evidence type="ECO:0000313" key="7">
    <source>
        <dbReference type="Proteomes" id="UP001597114"/>
    </source>
</evidence>
<dbReference type="RefSeq" id="WP_344719553.1">
    <property type="nucleotide sequence ID" value="NZ_BAAAUS010000005.1"/>
</dbReference>
<dbReference type="Gene3D" id="3.40.50.12780">
    <property type="entry name" value="N-terminal domain of ligase-like"/>
    <property type="match status" value="1"/>
</dbReference>
<dbReference type="InterPro" id="IPR012728">
    <property type="entry name" value="Pls/PosA_C"/>
</dbReference>
<sequence length="1414" mass="153225">MSTLRQAPRSQVMSDLPGSRSVEPLTRRELVSMSELVLVDKHEAQGWRVRQDERLDHLFEARCDWVRTYGRAGQLAVDSAELSLTYDELDGRANQVARYLRLHGAGAGDRIGLLFDRPADSYIAMLAVLKIGAAYVPLDISFPTDRMAYIVEDARVRTVLTTSDVAGRIDQPELLTGRGTELVSLDLAERLIDEQNSRRLIDAERGILDDQLAYIIYTSGANGRLRGVAVDHPSICNFVKVAAEVYGIQPRDRVYQGLTIAFDLSVEEIWVPWACGATLVPRPSGASLLGRDLHAFLSERRVTAMSTVPTLLATIEDELPDLRFLLVAGEPCPQELIARWHRAGRRLLSVYGPAEATVTATWTELHPDKPATLGIPLPTYSTVILDVEDPHHALPHGEIGEIGIAGIGLSCGYLNRDDLTDAAFIPDFLGLPANPSGRIYRTGDLGRVNVDGEIEYHGRVDQQGAMRGYRSELTELELLLRVPGLAEAVPGISDLAEAPSPPSTAVDPTGAEKLLAEALAEVLGIEHVPTDANFFDDLGADSMVMARFCARARKRADLPTVAMQDIYKHPTITNLATALAPAPAAPATNPVAGLLAEALAEVLGVEHVPTDANFFDDLGADSMVMARFCARARKRADLPTVAMQDIYKHPTITNLATALAPESAPVALAPAPAEPSAPEVIEALPEVVAPVGGFQYFLCGLLQLLVFLGYSFLTAVGADRGIDWVSAGVGLAEIYQRSVLIGAATFLGLSLLPILAKWVLIGRWKPQEIRVWSLAYVRFWTVKLLIKTSPLALFAGSPIYLLYLRALGAKVGRGVAIFSKNLPVCTDLLTIGDGTVIRKDSFFSGYRAHSGVIQTGAVTLGKNVFVGEQTVIDIGTSMGDGSQLGHSSSLHTGQAVPAGERWHGSRAQRTEVDYRRVGTAAGNSLRKVGYTVLQLLSVLLVGLPLAIGGAVVLFIQVPQLGTLLDPGPMAFTTWTFYRDAAAASVVLFVGLLIVGILLLVVAPRLLNLAITPDKDYRLYGFHYWAHKTITALTNLKFFPYLFGDSSAIVNYLRVMGYDLSRVEQTGSNFGQRVKHESPFLSSVGTGTVIADGLSILNADFSNTSFRVSRASIGAQNFLGNNIAYPAQGRTGDNCLLATKVMVPIDGEIREGVGLLGSPSFEIPRSVQRDIGLDLESADEIRSRLTAKNWHNTVTMGLYLLVRWFYVFAIVTVGAVAAELYHVVGAPVVALANLLVLLTGVAFFVLVERGVRRLQALRPDGCSIYDRSFWRHERFWKVPATAYLQIFNGTPFKSMIWRMLGVRIGRRVFDDGCAFVEKTFVSIGDHCTLNAGSIVQCHSQEDGAFKSDVTKIGAGVTLGVGSFVHYGVTIGDGAEIAADSFLMKGEEVPPRTLWGANPARELRGEMPVLPESTPN</sequence>
<dbReference type="SUPFAM" id="SSF56801">
    <property type="entry name" value="Acetyl-CoA synthetase-like"/>
    <property type="match status" value="1"/>
</dbReference>
<dbReference type="NCBIfam" id="TIGR01733">
    <property type="entry name" value="AA-adenyl-dom"/>
    <property type="match status" value="1"/>
</dbReference>
<dbReference type="InterPro" id="IPR009081">
    <property type="entry name" value="PP-bd_ACP"/>
</dbReference>
<dbReference type="InterPro" id="IPR020806">
    <property type="entry name" value="PKS_PP-bd"/>
</dbReference>
<evidence type="ECO:0000256" key="1">
    <source>
        <dbReference type="ARBA" id="ARBA00022450"/>
    </source>
</evidence>
<feature type="transmembrane region" description="Helical" evidence="4">
    <location>
        <begin position="694"/>
        <end position="718"/>
    </location>
</feature>
<gene>
    <name evidence="6" type="ORF">ACFSJD_38145</name>
</gene>
<dbReference type="InterPro" id="IPR001451">
    <property type="entry name" value="Hexapep"/>
</dbReference>
<keyword evidence="7" id="KW-1185">Reference proteome</keyword>
<evidence type="ECO:0000256" key="4">
    <source>
        <dbReference type="SAM" id="Phobius"/>
    </source>
</evidence>
<dbReference type="Pfam" id="PF00550">
    <property type="entry name" value="PP-binding"/>
    <property type="match status" value="2"/>
</dbReference>
<dbReference type="PANTHER" id="PTHR45527">
    <property type="entry name" value="NONRIBOSOMAL PEPTIDE SYNTHETASE"/>
    <property type="match status" value="1"/>
</dbReference>
<dbReference type="InterPro" id="IPR000873">
    <property type="entry name" value="AMP-dep_synth/lig_dom"/>
</dbReference>
<evidence type="ECO:0000256" key="2">
    <source>
        <dbReference type="ARBA" id="ARBA00022553"/>
    </source>
</evidence>
<comment type="caution">
    <text evidence="6">The sequence shown here is derived from an EMBL/GenBank/DDBJ whole genome shotgun (WGS) entry which is preliminary data.</text>
</comment>
<evidence type="ECO:0000259" key="5">
    <source>
        <dbReference type="PROSITE" id="PS50075"/>
    </source>
</evidence>
<evidence type="ECO:0000313" key="6">
    <source>
        <dbReference type="EMBL" id="MFD1523357.1"/>
    </source>
</evidence>
<dbReference type="SUPFAM" id="SSF51161">
    <property type="entry name" value="Trimeric LpxA-like enzymes"/>
    <property type="match status" value="2"/>
</dbReference>
<keyword evidence="4" id="KW-0812">Transmembrane</keyword>
<dbReference type="InterPro" id="IPR042099">
    <property type="entry name" value="ANL_N_sf"/>
</dbReference>
<keyword evidence="4" id="KW-1133">Transmembrane helix</keyword>
<name>A0ABW4F7F7_9PSEU</name>